<feature type="region of interest" description="Disordered" evidence="2">
    <location>
        <begin position="49"/>
        <end position="68"/>
    </location>
</feature>
<name>A0A5C3PLY9_9APHY</name>
<keyword evidence="4" id="KW-1185">Reference proteome</keyword>
<feature type="compositionally biased region" description="Low complexity" evidence="2">
    <location>
        <begin position="131"/>
        <end position="142"/>
    </location>
</feature>
<evidence type="ECO:0008006" key="5">
    <source>
        <dbReference type="Google" id="ProtNLM"/>
    </source>
</evidence>
<reference evidence="3 4" key="1">
    <citation type="journal article" date="2019" name="Nat. Ecol. Evol.">
        <title>Megaphylogeny resolves global patterns of mushroom evolution.</title>
        <authorList>
            <person name="Varga T."/>
            <person name="Krizsan K."/>
            <person name="Foldi C."/>
            <person name="Dima B."/>
            <person name="Sanchez-Garcia M."/>
            <person name="Sanchez-Ramirez S."/>
            <person name="Szollosi G.J."/>
            <person name="Szarkandi J.G."/>
            <person name="Papp V."/>
            <person name="Albert L."/>
            <person name="Andreopoulos W."/>
            <person name="Angelini C."/>
            <person name="Antonin V."/>
            <person name="Barry K.W."/>
            <person name="Bougher N.L."/>
            <person name="Buchanan P."/>
            <person name="Buyck B."/>
            <person name="Bense V."/>
            <person name="Catcheside P."/>
            <person name="Chovatia M."/>
            <person name="Cooper J."/>
            <person name="Damon W."/>
            <person name="Desjardin D."/>
            <person name="Finy P."/>
            <person name="Geml J."/>
            <person name="Haridas S."/>
            <person name="Hughes K."/>
            <person name="Justo A."/>
            <person name="Karasinski D."/>
            <person name="Kautmanova I."/>
            <person name="Kiss B."/>
            <person name="Kocsube S."/>
            <person name="Kotiranta H."/>
            <person name="LaButti K.M."/>
            <person name="Lechner B.E."/>
            <person name="Liimatainen K."/>
            <person name="Lipzen A."/>
            <person name="Lukacs Z."/>
            <person name="Mihaltcheva S."/>
            <person name="Morgado L.N."/>
            <person name="Niskanen T."/>
            <person name="Noordeloos M.E."/>
            <person name="Ohm R.A."/>
            <person name="Ortiz-Santana B."/>
            <person name="Ovrebo C."/>
            <person name="Racz N."/>
            <person name="Riley R."/>
            <person name="Savchenko A."/>
            <person name="Shiryaev A."/>
            <person name="Soop K."/>
            <person name="Spirin V."/>
            <person name="Szebenyi C."/>
            <person name="Tomsovsky M."/>
            <person name="Tulloss R.E."/>
            <person name="Uehling J."/>
            <person name="Grigoriev I.V."/>
            <person name="Vagvolgyi C."/>
            <person name="Papp T."/>
            <person name="Martin F.M."/>
            <person name="Miettinen O."/>
            <person name="Hibbett D.S."/>
            <person name="Nagy L.G."/>
        </authorList>
    </citation>
    <scope>NUCLEOTIDE SEQUENCE [LARGE SCALE GENOMIC DNA]</scope>
    <source>
        <strain evidence="3 4">HHB13444</strain>
    </source>
</reference>
<accession>A0A5C3PLY9</accession>
<keyword evidence="1" id="KW-0175">Coiled coil</keyword>
<feature type="compositionally biased region" description="Polar residues" evidence="2">
    <location>
        <begin position="317"/>
        <end position="328"/>
    </location>
</feature>
<feature type="region of interest" description="Disordered" evidence="2">
    <location>
        <begin position="82"/>
        <end position="674"/>
    </location>
</feature>
<feature type="compositionally biased region" description="Acidic residues" evidence="2">
    <location>
        <begin position="1013"/>
        <end position="1026"/>
    </location>
</feature>
<dbReference type="PANTHER" id="PTHR34707:SF1">
    <property type="entry name" value="VIMENTIN-TYPE INTERMEDIATE FILAMENT-ASSOCIATED COILED-COIL PROTEIN"/>
    <property type="match status" value="1"/>
</dbReference>
<dbReference type="PANTHER" id="PTHR34707">
    <property type="entry name" value="VIMENTIN-TYPE INTERMEDIATE FILAMENT-ASSOCIATED COILED-COIL PROTEIN"/>
    <property type="match status" value="1"/>
</dbReference>
<feature type="coiled-coil region" evidence="1">
    <location>
        <begin position="683"/>
        <end position="957"/>
    </location>
</feature>
<feature type="compositionally biased region" description="Basic and acidic residues" evidence="2">
    <location>
        <begin position="249"/>
        <end position="265"/>
    </location>
</feature>
<feature type="compositionally biased region" description="Basic and acidic residues" evidence="2">
    <location>
        <begin position="190"/>
        <end position="206"/>
    </location>
</feature>
<dbReference type="Gene3D" id="1.10.287.1490">
    <property type="match status" value="1"/>
</dbReference>
<dbReference type="Gene3D" id="2.40.50.40">
    <property type="match status" value="1"/>
</dbReference>
<dbReference type="Proteomes" id="UP000308197">
    <property type="component" value="Unassembled WGS sequence"/>
</dbReference>
<feature type="compositionally biased region" description="Polar residues" evidence="2">
    <location>
        <begin position="488"/>
        <end position="511"/>
    </location>
</feature>
<sequence>MPNSEPEPSSSLEIEPYQTQFVPQENDAETLWDVIEITAERAKEYRVRWKGNDPATGKPWAQSWVPKHDCTDDLIRDWKIAKAKKKKEAEKRKSGVAKPRASAASSKAKQRSESTSTTNTTRRTRRSIANPLTPSTTTRPTPNASGSRASPEVPGRQSPSRKRRRIIREPQSDDDNDRAGPSRPRKKRRVEVEVVSPRREPSREPESSYEVAAQRKVDKKGVGRIGEDVGEGEEGQAQAQTKAAGKRKAGADEMEMRVKQERVAPKEVPLTKVGPPRHLKRLRQSESNGPSAGRGSSLEERSAEPSIRPNGIALAPRQSSRISDGPSVSRSRDTASRRTDDRPAKAPAKSKNATSSRRQFPQNSETEGSSSEENRSGQSRPQKDMVVAKSAMAEVSPRTRQALMREEEENTQEAAGLYPVPEPLDVPLSPPLPEKSHPVPVPSRLAVLHGRPSANDTFSRDGIVPETQTPRAIEPLDEPPYDPAQDDLNATQDLPSTPGRSGQAAQANVPGSSSSVVSKMKSRTGRTKNKAKAKELRPIRNITPPDFTPYLLSTQPDDIDEFSSPERSARKKKSAMGPFTQDTIEDFTVDHYVDWDGGEPPEDPPTQQENAMILSLGPHLTPPEDQIQDSQEQTHEEPISSPEVPNLQEPPPTSTTQRAEADSQSQASRTRYGLDHSVLNTHIVELTAALEEKDEQLTQLEEQIVELQGHITQLESKSAKERSSFEAELRALRDAFNEKAEQVSLLESQLVELQLQLAQPAESDNQRAQFESEISELKETLEEREEQLSQLESSLVELQTEIETMHADNVKLAQAVEQYAARGADADLQAEAELATARQRVTALEQELTSAQEKLSKAETDKATLSERLETTIREWQARVRTAEEDRDLYKKLFDDASTNAQRLAQENKAFEERAVRAEGQVEEGLAMVRGTHAEQVQKLQKEVEKYKGLCRVLTAKDERTNDDVRRRAALMPTLQVENVRMSVDLHTARREIGRLKKLLEDMARAPVGDGQAGDDEDDFVPDPDEGSTSGSSSGEESVGSLPSNSATPKRSQSPDDVELNVCQYVSGIDVCNAAFPSELDVIHHALQTHWLEGEPVEMP</sequence>
<evidence type="ECO:0000313" key="4">
    <source>
        <dbReference type="Proteomes" id="UP000308197"/>
    </source>
</evidence>
<dbReference type="STRING" id="1314778.A0A5C3PLY9"/>
<dbReference type="EMBL" id="ML211036">
    <property type="protein sequence ID" value="TFK90794.1"/>
    <property type="molecule type" value="Genomic_DNA"/>
</dbReference>
<feature type="compositionally biased region" description="Low complexity" evidence="2">
    <location>
        <begin position="362"/>
        <end position="380"/>
    </location>
</feature>
<feature type="compositionally biased region" description="Polar residues" evidence="2">
    <location>
        <begin position="351"/>
        <end position="361"/>
    </location>
</feature>
<feature type="compositionally biased region" description="Low complexity" evidence="2">
    <location>
        <begin position="1027"/>
        <end position="1041"/>
    </location>
</feature>
<dbReference type="AlphaFoldDB" id="A0A5C3PLY9"/>
<evidence type="ECO:0000313" key="3">
    <source>
        <dbReference type="EMBL" id="TFK90794.1"/>
    </source>
</evidence>
<dbReference type="GO" id="GO:0045098">
    <property type="term" value="C:type III intermediate filament"/>
    <property type="evidence" value="ECO:0007669"/>
    <property type="project" value="TreeGrafter"/>
</dbReference>
<feature type="compositionally biased region" description="Polar residues" evidence="2">
    <location>
        <begin position="654"/>
        <end position="669"/>
    </location>
</feature>
<protein>
    <recommendedName>
        <fullName evidence="5">Chromo domain-containing protein</fullName>
    </recommendedName>
</protein>
<feature type="compositionally biased region" description="Low complexity" evidence="2">
    <location>
        <begin position="97"/>
        <end position="121"/>
    </location>
</feature>
<feature type="compositionally biased region" description="Polar residues" evidence="2">
    <location>
        <begin position="1042"/>
        <end position="1052"/>
    </location>
</feature>
<proteinExistence type="predicted"/>
<feature type="compositionally biased region" description="Pro residues" evidence="2">
    <location>
        <begin position="420"/>
        <end position="433"/>
    </location>
</feature>
<organism evidence="3 4">
    <name type="scientific">Polyporus arcularius HHB13444</name>
    <dbReference type="NCBI Taxonomy" id="1314778"/>
    <lineage>
        <taxon>Eukaryota</taxon>
        <taxon>Fungi</taxon>
        <taxon>Dikarya</taxon>
        <taxon>Basidiomycota</taxon>
        <taxon>Agaricomycotina</taxon>
        <taxon>Agaricomycetes</taxon>
        <taxon>Polyporales</taxon>
        <taxon>Polyporaceae</taxon>
        <taxon>Polyporus</taxon>
    </lineage>
</organism>
<evidence type="ECO:0000256" key="1">
    <source>
        <dbReference type="SAM" id="Coils"/>
    </source>
</evidence>
<feature type="region of interest" description="Disordered" evidence="2">
    <location>
        <begin position="1007"/>
        <end position="1056"/>
    </location>
</feature>
<evidence type="ECO:0000256" key="2">
    <source>
        <dbReference type="SAM" id="MobiDB-lite"/>
    </source>
</evidence>
<feature type="compositionally biased region" description="Basic residues" evidence="2">
    <location>
        <begin position="520"/>
        <end position="531"/>
    </location>
</feature>
<feature type="compositionally biased region" description="Basic and acidic residues" evidence="2">
    <location>
        <begin position="330"/>
        <end position="344"/>
    </location>
</feature>
<dbReference type="InParanoid" id="A0A5C3PLY9"/>
<gene>
    <name evidence="3" type="ORF">K466DRAFT_596647</name>
</gene>
<feature type="compositionally biased region" description="Basic and acidic residues" evidence="2">
    <location>
        <begin position="213"/>
        <end position="227"/>
    </location>
</feature>